<dbReference type="GO" id="GO:0006357">
    <property type="term" value="P:regulation of transcription by RNA polymerase II"/>
    <property type="evidence" value="ECO:0007669"/>
    <property type="project" value="InterPro"/>
</dbReference>
<keyword evidence="4 6" id="KW-0804">Transcription</keyword>
<evidence type="ECO:0000256" key="6">
    <source>
        <dbReference type="RuleBase" id="RU361124"/>
    </source>
</evidence>
<evidence type="ECO:0000313" key="10">
    <source>
        <dbReference type="Proteomes" id="UP001168098"/>
    </source>
</evidence>
<dbReference type="EMBL" id="JARBHA010000004">
    <property type="protein sequence ID" value="KAJ9702438.1"/>
    <property type="molecule type" value="Genomic_DNA"/>
</dbReference>
<dbReference type="CDD" id="cd20404">
    <property type="entry name" value="Tudor_Agenet_AtEML-like"/>
    <property type="match status" value="1"/>
</dbReference>
<accession>A0AA39A7K8</accession>
<dbReference type="InterPro" id="IPR019542">
    <property type="entry name" value="Enhancer_polycomb-like_N"/>
</dbReference>
<evidence type="ECO:0000313" key="9">
    <source>
        <dbReference type="EMBL" id="KAJ9702438.1"/>
    </source>
</evidence>
<feature type="compositionally biased region" description="Polar residues" evidence="7">
    <location>
        <begin position="20"/>
        <end position="29"/>
    </location>
</feature>
<keyword evidence="10" id="KW-1185">Reference proteome</keyword>
<dbReference type="SMART" id="SM00333">
    <property type="entry name" value="TUDOR"/>
    <property type="match status" value="1"/>
</dbReference>
<protein>
    <recommendedName>
        <fullName evidence="6">Enhancer of polycomb-like protein</fullName>
    </recommendedName>
</protein>
<feature type="compositionally biased region" description="Basic and acidic residues" evidence="7">
    <location>
        <begin position="100"/>
        <end position="114"/>
    </location>
</feature>
<feature type="region of interest" description="Disordered" evidence="7">
    <location>
        <begin position="1"/>
        <end position="68"/>
    </location>
</feature>
<feature type="compositionally biased region" description="Basic residues" evidence="7">
    <location>
        <begin position="337"/>
        <end position="348"/>
    </location>
</feature>
<name>A0AA39A7K8_VITRO</name>
<feature type="compositionally biased region" description="Basic residues" evidence="7">
    <location>
        <begin position="1124"/>
        <end position="1138"/>
    </location>
</feature>
<evidence type="ECO:0000256" key="4">
    <source>
        <dbReference type="ARBA" id="ARBA00023163"/>
    </source>
</evidence>
<keyword evidence="3 6" id="KW-0805">Transcription regulation</keyword>
<evidence type="ECO:0000259" key="8">
    <source>
        <dbReference type="SMART" id="SM00333"/>
    </source>
</evidence>
<evidence type="ECO:0000256" key="3">
    <source>
        <dbReference type="ARBA" id="ARBA00023015"/>
    </source>
</evidence>
<feature type="compositionally biased region" description="Polar residues" evidence="7">
    <location>
        <begin position="321"/>
        <end position="330"/>
    </location>
</feature>
<dbReference type="Pfam" id="PF10513">
    <property type="entry name" value="EPL1"/>
    <property type="match status" value="1"/>
</dbReference>
<feature type="region of interest" description="Disordered" evidence="7">
    <location>
        <begin position="1118"/>
        <end position="1153"/>
    </location>
</feature>
<feature type="compositionally biased region" description="Basic and acidic residues" evidence="7">
    <location>
        <begin position="207"/>
        <end position="216"/>
    </location>
</feature>
<dbReference type="Proteomes" id="UP001168098">
    <property type="component" value="Unassembled WGS sequence"/>
</dbReference>
<dbReference type="InterPro" id="IPR024943">
    <property type="entry name" value="Enhancer_polycomb"/>
</dbReference>
<comment type="similarity">
    <text evidence="2 6">Belongs to the enhancer of polycomb family.</text>
</comment>
<feature type="region of interest" description="Disordered" evidence="7">
    <location>
        <begin position="193"/>
        <end position="250"/>
    </location>
</feature>
<proteinExistence type="inferred from homology"/>
<dbReference type="PANTHER" id="PTHR14898">
    <property type="entry name" value="ENHANCER OF POLYCOMB"/>
    <property type="match status" value="1"/>
</dbReference>
<reference evidence="9 10" key="1">
    <citation type="journal article" date="2023" name="BMC Biotechnol.">
        <title>Vitis rotundifolia cv Carlos genome sequencing.</title>
        <authorList>
            <person name="Huff M."/>
            <person name="Hulse-Kemp A."/>
            <person name="Scheffler B."/>
            <person name="Youngblood R."/>
            <person name="Simpson S."/>
            <person name="Babiker E."/>
            <person name="Staton M."/>
        </authorList>
    </citation>
    <scope>NUCLEOTIDE SEQUENCE [LARGE SCALE GENOMIC DNA]</scope>
    <source>
        <tissue evidence="9">Leaf</tissue>
    </source>
</reference>
<feature type="compositionally biased region" description="Basic residues" evidence="7">
    <location>
        <begin position="224"/>
        <end position="238"/>
    </location>
</feature>
<feature type="region of interest" description="Disordered" evidence="7">
    <location>
        <begin position="430"/>
        <end position="465"/>
    </location>
</feature>
<comment type="subcellular location">
    <subcellularLocation>
        <location evidence="1 6">Nucleus</location>
    </subcellularLocation>
</comment>
<dbReference type="GO" id="GO:0035267">
    <property type="term" value="C:NuA4 histone acetyltransferase complex"/>
    <property type="evidence" value="ECO:0007669"/>
    <property type="project" value="InterPro"/>
</dbReference>
<evidence type="ECO:0000256" key="1">
    <source>
        <dbReference type="ARBA" id="ARBA00004123"/>
    </source>
</evidence>
<feature type="region of interest" description="Disordered" evidence="7">
    <location>
        <begin position="321"/>
        <end position="348"/>
    </location>
</feature>
<feature type="domain" description="Tudor" evidence="8">
    <location>
        <begin position="365"/>
        <end position="423"/>
    </location>
</feature>
<feature type="region of interest" description="Disordered" evidence="7">
    <location>
        <begin position="85"/>
        <end position="122"/>
    </location>
</feature>
<dbReference type="GO" id="GO:0005634">
    <property type="term" value="C:nucleus"/>
    <property type="evidence" value="ECO:0007669"/>
    <property type="project" value="UniProtKB-SubCell"/>
</dbReference>
<dbReference type="InterPro" id="IPR002999">
    <property type="entry name" value="Tudor"/>
</dbReference>
<evidence type="ECO:0000256" key="7">
    <source>
        <dbReference type="SAM" id="MobiDB-lite"/>
    </source>
</evidence>
<organism evidence="9 10">
    <name type="scientific">Vitis rotundifolia</name>
    <name type="common">Muscadine grape</name>
    <dbReference type="NCBI Taxonomy" id="103349"/>
    <lineage>
        <taxon>Eukaryota</taxon>
        <taxon>Viridiplantae</taxon>
        <taxon>Streptophyta</taxon>
        <taxon>Embryophyta</taxon>
        <taxon>Tracheophyta</taxon>
        <taxon>Spermatophyta</taxon>
        <taxon>Magnoliopsida</taxon>
        <taxon>eudicotyledons</taxon>
        <taxon>Gunneridae</taxon>
        <taxon>Pentapetalae</taxon>
        <taxon>rosids</taxon>
        <taxon>Vitales</taxon>
        <taxon>Vitaceae</taxon>
        <taxon>Viteae</taxon>
        <taxon>Vitis</taxon>
    </lineage>
</organism>
<sequence>MEHSVENSGGSEISKKSRSLDLQSIYRSKVSQEGDNKILKRKHSSENDGEVESGQGKKKSNSRKAVSLSSLKSLLKNSHKSLDEVYADGLGSGSSSGLPDSKKKELGLSQKLDDNSGLNSISRNLDNNVIRIPKRPRGFVRRRRFDGNQMLQPGRSSPASSKDVFVDQITKLSDDSATRVVPLKVKRKKGFDDFKENRSSGSSSAPHYKEGDEVKIVDNGNSSLRKRMPRKKQVKRKNLSSEGKSIVKEEAEPLVDNPIKNCDEEDEENLEENAARMLSSRFDPNCTGFSSNGKASTPQSTNGLSFLLSPDQDCMSHRMNSLAGSESASVDTAGRVLRPRKQHKQKGLSRKRRHFYEIFFGNLDAYWVLNRRIKVFWPLDQSWYFGLVKDYDPERKLHHVKYDDRDEEWIDLRHERFKLLLLPSEVPGKADRKKMEMGDKCPDDENEERKRRKRGGKRDLPMEDDSCIGGYMDSEPIISWLARSSRRIKSSPFHVMKKQKMSCPSSNALPSLLSDNTNSNAQGCLDGSFLKRDKDRLNNSAMPDEFTDAEKIEKSVPGSTICYKDEKVPIVYFRRRLKRFQGLHYVSEVHNVCGSASEPVRSPAPVIDRLGTLEEFLLSLRQSDQFALLWSSDGAGLLKLSIPMINSRHFRFEFSLPALPVLKCAFGAENFWLFHTVLLHQYGVVMPKWPKVRLEMLFVDNLVGLRFLLFEGCLKQAVAFVCLVLTIFNQPNEQGRYVDLQFPVTSIKFKLSCVQDLQKQLVFAFYNFSKVKNSKWFYLDCKLKRYCLLTKQLPLSECTYDNIMALQSGTNPLFLTSAWGEPASTECPRKRSRLGVIHMGVSRESTFVNMSQSSSSLDVNQGKLPPFALSFNAAPTFFLGLHLKLLMEHRVDSTCLHDHNPTSPKQNLETLTEDVTWSGQFSGANPQIAKQAQSACNDDDRINSSQKYENSNLNAAGTSACSEDTGETGIDAIVQLQEQQGYNSEAEQCILSPQPLLLNGHSSTGKSNVGCYSRLNGISLQIPTFDQVEKSFDRGADISISQQSVDLNWNVNDGVIRSPNPTAPRSMWQRNRNSFSSSFGYPSHMWSDGKGDFFGNGFGNGPKKPRTQVSYTLPVGGFDFSSKQRSHHQKGLPNKRIRRANEKRLSDGSRSSQRNLESLSCEANVLITFGDRGWRESGAQVILELGDHNEWKLAVKVSGATKYSYKAHQFLQPGTANRFTHAMMWKGGKDWILEFPDRNQWALFKEMHEECYNRNVRAASVKNIPIPGVRLIEEIDDNGTEVPFVRNSPKYFRQIETDVDMALDPSRIVYDMDSDDEHWISKIQNSIEVNKGTWEEFSEDMFEKVMDMFEKAAYVQQCDEFTFDELDELMVGFGPTKLVRIIHEYWQQKRQKKGMPLIRHLQPPLWEMYQQQLKEWEQAMIKNNTISSHGCQEKVASIEKPAMFAFCLKPRGLEVLNKGSKQRSHRKFPVAGQSNSNLGDQDGFHAFGRRLNGYAIGEEKAMFPGHYHESSDASQMFQSSTRVFSPRDAGSTGYFSLSSDGSEWSHHPRLHRNKSKKMGAFLPSSDIQMGASYSHRTIGKRNGVHGWNMGLPEWPSQKHYQLEVSQRHNSELLDGSDLDEFRLRDASGAAQHALNMAKLKREKAQRLLYRADLAIHKAVVALMTAEAIKASSEDLNGDG</sequence>
<gene>
    <name evidence="9" type="ORF">PVL29_004258</name>
</gene>
<keyword evidence="5 6" id="KW-0539">Nucleus</keyword>
<dbReference type="Gene3D" id="2.30.30.140">
    <property type="match status" value="1"/>
</dbReference>
<comment type="caution">
    <text evidence="9">The sequence shown here is derived from an EMBL/GenBank/DDBJ whole genome shotgun (WGS) entry which is preliminary data.</text>
</comment>
<evidence type="ECO:0000256" key="2">
    <source>
        <dbReference type="ARBA" id="ARBA00008035"/>
    </source>
</evidence>
<evidence type="ECO:0000256" key="5">
    <source>
        <dbReference type="ARBA" id="ARBA00023242"/>
    </source>
</evidence>
<feature type="compositionally biased region" description="Polar residues" evidence="7">
    <location>
        <begin position="1"/>
        <end position="11"/>
    </location>
</feature>
<feature type="compositionally biased region" description="Basic and acidic residues" evidence="7">
    <location>
        <begin position="430"/>
        <end position="449"/>
    </location>
</feature>